<proteinExistence type="predicted"/>
<comment type="caution">
    <text evidence="3">The sequence shown here is derived from an EMBL/GenBank/DDBJ whole genome shotgun (WGS) entry which is preliminary data.</text>
</comment>
<gene>
    <name evidence="3" type="ORF">OSB04_un001485</name>
</gene>
<dbReference type="EMBL" id="JARYMX010000272">
    <property type="protein sequence ID" value="KAJ9535403.1"/>
    <property type="molecule type" value="Genomic_DNA"/>
</dbReference>
<feature type="compositionally biased region" description="Basic and acidic residues" evidence="1">
    <location>
        <begin position="233"/>
        <end position="244"/>
    </location>
</feature>
<accession>A0AA38SNM3</accession>
<feature type="region of interest" description="Disordered" evidence="1">
    <location>
        <begin position="161"/>
        <end position="185"/>
    </location>
</feature>
<name>A0AA38SNM3_9ASTR</name>
<sequence length="260" mass="29493">MTTRGMAGISKPKQKLNLHVSTTISPLPRNPTEALSDSNWKHAMTDEFDALIDNKMWELVPRRHDMNIIRSMWIFRHKKKSDGSCERYKASLVCDGRSQQVGVDCGDTFSPVVKPSIIRTLVHQLDVKNAFLHDNFKETVYMHQPMGFRNIQYLITRVSSKSPSTASNKPPMLGTNGSQTMSPPWVSLIENDQDQEMNESVLQSTDPDHQSEDLLKTLRSYSKNHQRSLGGRGTEKYEKGRENVKNAQSQHSSNLAFASF</sequence>
<dbReference type="AlphaFoldDB" id="A0AA38SNM3"/>
<feature type="domain" description="Reverse transcriptase Ty1/copia-type" evidence="2">
    <location>
        <begin position="54"/>
        <end position="150"/>
    </location>
</feature>
<dbReference type="Pfam" id="PF07727">
    <property type="entry name" value="RVT_2"/>
    <property type="match status" value="1"/>
</dbReference>
<evidence type="ECO:0000313" key="4">
    <source>
        <dbReference type="Proteomes" id="UP001172457"/>
    </source>
</evidence>
<dbReference type="Proteomes" id="UP001172457">
    <property type="component" value="Unassembled WGS sequence"/>
</dbReference>
<feature type="region of interest" description="Disordered" evidence="1">
    <location>
        <begin position="220"/>
        <end position="260"/>
    </location>
</feature>
<reference evidence="3" key="1">
    <citation type="submission" date="2023-03" db="EMBL/GenBank/DDBJ databases">
        <title>Chromosome-scale reference genome and RAD-based genetic map of yellow starthistle (Centaurea solstitialis) reveal putative structural variation and QTLs associated with invader traits.</title>
        <authorList>
            <person name="Reatini B."/>
            <person name="Cang F.A."/>
            <person name="Jiang Q."/>
            <person name="Mckibben M.T.W."/>
            <person name="Barker M.S."/>
            <person name="Rieseberg L.H."/>
            <person name="Dlugosch K.M."/>
        </authorList>
    </citation>
    <scope>NUCLEOTIDE SEQUENCE</scope>
    <source>
        <strain evidence="3">CAN-66</strain>
        <tissue evidence="3">Leaf</tissue>
    </source>
</reference>
<protein>
    <recommendedName>
        <fullName evidence="2">Reverse transcriptase Ty1/copia-type domain-containing protein</fullName>
    </recommendedName>
</protein>
<evidence type="ECO:0000313" key="3">
    <source>
        <dbReference type="EMBL" id="KAJ9535403.1"/>
    </source>
</evidence>
<evidence type="ECO:0000256" key="1">
    <source>
        <dbReference type="SAM" id="MobiDB-lite"/>
    </source>
</evidence>
<organism evidence="3 4">
    <name type="scientific">Centaurea solstitialis</name>
    <name type="common">yellow star-thistle</name>
    <dbReference type="NCBI Taxonomy" id="347529"/>
    <lineage>
        <taxon>Eukaryota</taxon>
        <taxon>Viridiplantae</taxon>
        <taxon>Streptophyta</taxon>
        <taxon>Embryophyta</taxon>
        <taxon>Tracheophyta</taxon>
        <taxon>Spermatophyta</taxon>
        <taxon>Magnoliopsida</taxon>
        <taxon>eudicotyledons</taxon>
        <taxon>Gunneridae</taxon>
        <taxon>Pentapetalae</taxon>
        <taxon>asterids</taxon>
        <taxon>campanulids</taxon>
        <taxon>Asterales</taxon>
        <taxon>Asteraceae</taxon>
        <taxon>Carduoideae</taxon>
        <taxon>Cardueae</taxon>
        <taxon>Centaureinae</taxon>
        <taxon>Centaurea</taxon>
    </lineage>
</organism>
<dbReference type="InterPro" id="IPR013103">
    <property type="entry name" value="RVT_2"/>
</dbReference>
<feature type="compositionally biased region" description="Polar residues" evidence="1">
    <location>
        <begin position="245"/>
        <end position="260"/>
    </location>
</feature>
<evidence type="ECO:0000259" key="2">
    <source>
        <dbReference type="Pfam" id="PF07727"/>
    </source>
</evidence>
<keyword evidence="4" id="KW-1185">Reference proteome</keyword>